<dbReference type="HAMAP" id="MF_00222">
    <property type="entry name" value="Shikimate_DH_AroE"/>
    <property type="match status" value="1"/>
</dbReference>
<evidence type="ECO:0000313" key="9">
    <source>
        <dbReference type="EMBL" id="RZV40006.1"/>
    </source>
</evidence>
<feature type="binding site" evidence="5">
    <location>
        <position position="243"/>
    </location>
    <ligand>
        <name>NADP(+)</name>
        <dbReference type="ChEBI" id="CHEBI:58349"/>
    </ligand>
</feature>
<feature type="active site" description="Proton acceptor" evidence="5">
    <location>
        <position position="73"/>
    </location>
</feature>
<keyword evidence="5" id="KW-0028">Amino-acid biosynthesis</keyword>
<reference evidence="9 10" key="1">
    <citation type="submission" date="2019-01" db="EMBL/GenBank/DDBJ databases">
        <title>Insights into ecological role of a new deltaproteobacterial order Candidatus Sinidesulfobacterales (Sva0485) by metagenomics and metatranscriptomics.</title>
        <authorList>
            <person name="Tan S."/>
            <person name="Liu J."/>
            <person name="Fang Y."/>
            <person name="Hedlund B."/>
            <person name="Lian Z.-H."/>
            <person name="Huang L.-Y."/>
            <person name="Li J.-T."/>
            <person name="Huang L.-N."/>
            <person name="Li W.-J."/>
            <person name="Jiang H.-C."/>
            <person name="Dong H.-L."/>
            <person name="Shu W.-S."/>
        </authorList>
    </citation>
    <scope>NUCLEOTIDE SEQUENCE [LARGE SCALE GENOMIC DNA]</scope>
    <source>
        <strain evidence="9">AP4</strain>
    </source>
</reference>
<evidence type="ECO:0000256" key="5">
    <source>
        <dbReference type="HAMAP-Rule" id="MF_00222"/>
    </source>
</evidence>
<dbReference type="CDD" id="cd01065">
    <property type="entry name" value="NAD_bind_Shikimate_DH"/>
    <property type="match status" value="1"/>
</dbReference>
<comment type="similarity">
    <text evidence="5">Belongs to the shikimate dehydrogenase family.</text>
</comment>
<dbReference type="PANTHER" id="PTHR21089:SF1">
    <property type="entry name" value="BIFUNCTIONAL 3-DEHYDROQUINATE DEHYDRATASE_SHIKIMATE DEHYDROGENASE, CHLOROPLASTIC"/>
    <property type="match status" value="1"/>
</dbReference>
<dbReference type="AlphaFoldDB" id="A0A520XFW5"/>
<sequence>MKISKDFNLSLCGIFGYKIDYTLSPLIHNSIAKLLDINLCYGKFDVSPELFPAAVKGFKAMGMKGANVTQPYKTEVLEYLDCLDCQAETIGAVNTINLEPDGFYRGYNTDITGFINAVNYEFNEDLSGKTVILLGAGGAARAVLYALIKSNAKYVLIINRSFSNAEKLKKEADLWKQSLNSFTEIICSDFKFNGISEKTDIASIKGCDILINTVTPSDGNKNFADGLLSRLKFFKNNFFFMDISYSEKSSFLSNGLEEKCLKFTNGLSMLLFQAIESFYIWTGRKIEFDCIKDFLSGIF</sequence>
<dbReference type="InterPro" id="IPR036291">
    <property type="entry name" value="NAD(P)-bd_dom_sf"/>
</dbReference>
<accession>A0A520XFW5</accession>
<evidence type="ECO:0000256" key="2">
    <source>
        <dbReference type="ARBA" id="ARBA00012962"/>
    </source>
</evidence>
<dbReference type="Pfam" id="PF01488">
    <property type="entry name" value="Shikimate_DH"/>
    <property type="match status" value="1"/>
</dbReference>
<proteinExistence type="inferred from homology"/>
<dbReference type="GO" id="GO:0004764">
    <property type="term" value="F:shikimate 3-dehydrogenase (NADP+) activity"/>
    <property type="evidence" value="ECO:0007669"/>
    <property type="project" value="UniProtKB-UniRule"/>
</dbReference>
<protein>
    <recommendedName>
        <fullName evidence="2 5">Shikimate dehydrogenase (NADP(+))</fullName>
        <shortName evidence="5">SDH</shortName>
        <ecNumber evidence="2 5">1.1.1.25</ecNumber>
    </recommendedName>
</protein>
<dbReference type="Pfam" id="PF08501">
    <property type="entry name" value="Shikimate_dh_N"/>
    <property type="match status" value="1"/>
</dbReference>
<keyword evidence="5" id="KW-0521">NADP</keyword>
<evidence type="ECO:0000259" key="8">
    <source>
        <dbReference type="Pfam" id="PF18317"/>
    </source>
</evidence>
<comment type="function">
    <text evidence="5">Involved in the biosynthesis of the chorismate, which leads to the biosynthesis of aromatic amino acids. Catalyzes the reversible NADPH linked reduction of 3-dehydroshikimate (DHSA) to yield shikimate (SA).</text>
</comment>
<feature type="domain" description="Quinate/shikimate 5-dehydrogenase/glutamyl-tRNA reductase" evidence="6">
    <location>
        <begin position="124"/>
        <end position="185"/>
    </location>
</feature>
<dbReference type="GO" id="GO:0009423">
    <property type="term" value="P:chorismate biosynthetic process"/>
    <property type="evidence" value="ECO:0007669"/>
    <property type="project" value="UniProtKB-UniRule"/>
</dbReference>
<dbReference type="GO" id="GO:0009073">
    <property type="term" value="P:aromatic amino acid family biosynthetic process"/>
    <property type="evidence" value="ECO:0007669"/>
    <property type="project" value="UniProtKB-KW"/>
</dbReference>
<gene>
    <name evidence="5" type="primary">aroE</name>
    <name evidence="9" type="ORF">EVJ48_02195</name>
</gene>
<keyword evidence="5" id="KW-0560">Oxidoreductase</keyword>
<keyword evidence="3 5" id="KW-0057">Aromatic amino acid biosynthesis</keyword>
<name>A0A520XFW5_9DELT</name>
<feature type="binding site" evidence="5">
    <location>
        <position position="273"/>
    </location>
    <ligand>
        <name>shikimate</name>
        <dbReference type="ChEBI" id="CHEBI:36208"/>
    </ligand>
</feature>
<comment type="catalytic activity">
    <reaction evidence="4 5">
        <text>shikimate + NADP(+) = 3-dehydroshikimate + NADPH + H(+)</text>
        <dbReference type="Rhea" id="RHEA:17737"/>
        <dbReference type="ChEBI" id="CHEBI:15378"/>
        <dbReference type="ChEBI" id="CHEBI:16630"/>
        <dbReference type="ChEBI" id="CHEBI:36208"/>
        <dbReference type="ChEBI" id="CHEBI:57783"/>
        <dbReference type="ChEBI" id="CHEBI:58349"/>
        <dbReference type="EC" id="1.1.1.25"/>
    </reaction>
</comment>
<dbReference type="SUPFAM" id="SSF53223">
    <property type="entry name" value="Aminoacid dehydrogenase-like, N-terminal domain"/>
    <property type="match status" value="1"/>
</dbReference>
<dbReference type="InterPro" id="IPR022893">
    <property type="entry name" value="Shikimate_DH_fam"/>
</dbReference>
<feature type="binding site" evidence="5">
    <location>
        <position position="69"/>
    </location>
    <ligand>
        <name>shikimate</name>
        <dbReference type="ChEBI" id="CHEBI:36208"/>
    </ligand>
</feature>
<evidence type="ECO:0000313" key="10">
    <source>
        <dbReference type="Proteomes" id="UP000322454"/>
    </source>
</evidence>
<dbReference type="Gene3D" id="3.40.50.720">
    <property type="entry name" value="NAD(P)-binding Rossmann-like Domain"/>
    <property type="match status" value="1"/>
</dbReference>
<evidence type="ECO:0000259" key="7">
    <source>
        <dbReference type="Pfam" id="PF08501"/>
    </source>
</evidence>
<dbReference type="Gene3D" id="3.40.50.10860">
    <property type="entry name" value="Leucine Dehydrogenase, chain A, domain 1"/>
    <property type="match status" value="1"/>
</dbReference>
<evidence type="ECO:0000256" key="4">
    <source>
        <dbReference type="ARBA" id="ARBA00049442"/>
    </source>
</evidence>
<dbReference type="InterPro" id="IPR046346">
    <property type="entry name" value="Aminoacid_DH-like_N_sf"/>
</dbReference>
<feature type="binding site" evidence="5">
    <location>
        <position position="245"/>
    </location>
    <ligand>
        <name>shikimate</name>
        <dbReference type="ChEBI" id="CHEBI:36208"/>
    </ligand>
</feature>
<evidence type="ECO:0000256" key="1">
    <source>
        <dbReference type="ARBA" id="ARBA00004871"/>
    </source>
</evidence>
<feature type="domain" description="SDH C-terminal" evidence="8">
    <location>
        <begin position="266"/>
        <end position="292"/>
    </location>
</feature>
<comment type="subunit">
    <text evidence="5">Homodimer.</text>
</comment>
<dbReference type="UniPathway" id="UPA00053">
    <property type="reaction ID" value="UER00087"/>
</dbReference>
<feature type="binding site" evidence="5">
    <location>
        <begin position="22"/>
        <end position="24"/>
    </location>
    <ligand>
        <name>shikimate</name>
        <dbReference type="ChEBI" id="CHEBI:36208"/>
    </ligand>
</feature>
<feature type="binding site" evidence="5">
    <location>
        <position position="110"/>
    </location>
    <ligand>
        <name>shikimate</name>
        <dbReference type="ChEBI" id="CHEBI:36208"/>
    </ligand>
</feature>
<feature type="binding site" evidence="5">
    <location>
        <position position="94"/>
    </location>
    <ligand>
        <name>shikimate</name>
        <dbReference type="ChEBI" id="CHEBI:36208"/>
    </ligand>
</feature>
<dbReference type="InterPro" id="IPR006151">
    <property type="entry name" value="Shikm_DH/Glu-tRNA_Rdtase"/>
</dbReference>
<comment type="pathway">
    <text evidence="1 5">Metabolic intermediate biosynthesis; chorismate biosynthesis; chorismate from D-erythrose 4-phosphate and phosphoenolpyruvate: step 4/7.</text>
</comment>
<feature type="domain" description="Shikimate dehydrogenase substrate binding N-terminal" evidence="7">
    <location>
        <begin position="14"/>
        <end position="96"/>
    </location>
</feature>
<organism evidence="9 10">
    <name type="scientific">Candidatus Acidulodesulfobacterium acidiphilum</name>
    <dbReference type="NCBI Taxonomy" id="2597224"/>
    <lineage>
        <taxon>Bacteria</taxon>
        <taxon>Deltaproteobacteria</taxon>
        <taxon>Candidatus Acidulodesulfobacterales</taxon>
        <taxon>Candidatus Acidulodesulfobacterium</taxon>
    </lineage>
</organism>
<comment type="caution">
    <text evidence="9">The sequence shown here is derived from an EMBL/GenBank/DDBJ whole genome shotgun (WGS) entry which is preliminary data.</text>
</comment>
<evidence type="ECO:0000259" key="6">
    <source>
        <dbReference type="Pfam" id="PF01488"/>
    </source>
</evidence>
<evidence type="ECO:0000256" key="3">
    <source>
        <dbReference type="ARBA" id="ARBA00023141"/>
    </source>
</evidence>
<dbReference type="InterPro" id="IPR041121">
    <property type="entry name" value="SDH_C"/>
</dbReference>
<dbReference type="GO" id="GO:0008652">
    <property type="term" value="P:amino acid biosynthetic process"/>
    <property type="evidence" value="ECO:0007669"/>
    <property type="project" value="UniProtKB-KW"/>
</dbReference>
<comment type="caution">
    <text evidence="5">Lacks conserved residue(s) required for the propagation of feature annotation.</text>
</comment>
<dbReference type="EMBL" id="SHMQ01000004">
    <property type="protein sequence ID" value="RZV40006.1"/>
    <property type="molecule type" value="Genomic_DNA"/>
</dbReference>
<dbReference type="PANTHER" id="PTHR21089">
    <property type="entry name" value="SHIKIMATE DEHYDROGENASE"/>
    <property type="match status" value="1"/>
</dbReference>
<dbReference type="Proteomes" id="UP000322454">
    <property type="component" value="Unassembled WGS sequence"/>
</dbReference>
<dbReference type="Pfam" id="PF18317">
    <property type="entry name" value="SDH_C"/>
    <property type="match status" value="1"/>
</dbReference>
<feature type="binding site" evidence="5">
    <location>
        <position position="266"/>
    </location>
    <ligand>
        <name>NADP(+)</name>
        <dbReference type="ChEBI" id="CHEBI:58349"/>
    </ligand>
</feature>
<dbReference type="InterPro" id="IPR013708">
    <property type="entry name" value="Shikimate_DH-bd_N"/>
</dbReference>
<dbReference type="SUPFAM" id="SSF51735">
    <property type="entry name" value="NAD(P)-binding Rossmann-fold domains"/>
    <property type="match status" value="1"/>
</dbReference>
<dbReference type="EC" id="1.1.1.25" evidence="2 5"/>
<dbReference type="GO" id="GO:0019632">
    <property type="term" value="P:shikimate metabolic process"/>
    <property type="evidence" value="ECO:0007669"/>
    <property type="project" value="TreeGrafter"/>
</dbReference>
<feature type="binding site" evidence="5">
    <location>
        <begin position="135"/>
        <end position="139"/>
    </location>
    <ligand>
        <name>NADP(+)</name>
        <dbReference type="ChEBI" id="CHEBI:58349"/>
    </ligand>
</feature>